<dbReference type="AlphaFoldDB" id="A0A0V1KIL3"/>
<dbReference type="EMBL" id="JYDW01001512">
    <property type="protein sequence ID" value="KRZ47047.1"/>
    <property type="molecule type" value="Genomic_DNA"/>
</dbReference>
<evidence type="ECO:0000313" key="1">
    <source>
        <dbReference type="EMBL" id="KRZ47047.1"/>
    </source>
</evidence>
<dbReference type="Proteomes" id="UP000054721">
    <property type="component" value="Unassembled WGS sequence"/>
</dbReference>
<evidence type="ECO:0000313" key="2">
    <source>
        <dbReference type="Proteomes" id="UP000054721"/>
    </source>
</evidence>
<gene>
    <name evidence="1" type="ORF">T02_7127</name>
</gene>
<keyword evidence="2" id="KW-1185">Reference proteome</keyword>
<accession>A0A0V1KIL3</accession>
<sequence length="33" mass="3836">MQHRLSSETMTEKKFTIHCEVKRGQGRTGEMAQ</sequence>
<comment type="caution">
    <text evidence="1">The sequence shown here is derived from an EMBL/GenBank/DDBJ whole genome shotgun (WGS) entry which is preliminary data.</text>
</comment>
<proteinExistence type="predicted"/>
<name>A0A0V1KIL3_9BILA</name>
<reference evidence="1 2" key="1">
    <citation type="submission" date="2015-05" db="EMBL/GenBank/DDBJ databases">
        <title>Evolution of Trichinella species and genotypes.</title>
        <authorList>
            <person name="Korhonen P.K."/>
            <person name="Edoardo P."/>
            <person name="Giuseppe L.R."/>
            <person name="Gasser R.B."/>
        </authorList>
    </citation>
    <scope>NUCLEOTIDE SEQUENCE [LARGE SCALE GENOMIC DNA]</scope>
    <source>
        <strain evidence="1">ISS10</strain>
    </source>
</reference>
<organism evidence="1 2">
    <name type="scientific">Trichinella nativa</name>
    <dbReference type="NCBI Taxonomy" id="6335"/>
    <lineage>
        <taxon>Eukaryota</taxon>
        <taxon>Metazoa</taxon>
        <taxon>Ecdysozoa</taxon>
        <taxon>Nematoda</taxon>
        <taxon>Enoplea</taxon>
        <taxon>Dorylaimia</taxon>
        <taxon>Trichinellida</taxon>
        <taxon>Trichinellidae</taxon>
        <taxon>Trichinella</taxon>
    </lineage>
</organism>
<protein>
    <submittedName>
        <fullName evidence="1">Uncharacterized protein</fullName>
    </submittedName>
</protein>